<protein>
    <submittedName>
        <fullName evidence="4">GNAT family acetyltransferase</fullName>
    </submittedName>
</protein>
<dbReference type="PANTHER" id="PTHR43420:SF12">
    <property type="entry name" value="N-ACETYLTRANSFERASE DOMAIN-CONTAINING PROTEIN"/>
    <property type="match status" value="1"/>
</dbReference>
<dbReference type="Gene3D" id="3.40.630.30">
    <property type="match status" value="1"/>
</dbReference>
<evidence type="ECO:0000259" key="3">
    <source>
        <dbReference type="PROSITE" id="PS51186"/>
    </source>
</evidence>
<keyword evidence="2" id="KW-0012">Acyltransferase</keyword>
<accession>A0A081NJG7</accession>
<dbReference type="GO" id="GO:0016747">
    <property type="term" value="F:acyltransferase activity, transferring groups other than amino-acyl groups"/>
    <property type="evidence" value="ECO:0007669"/>
    <property type="project" value="InterPro"/>
</dbReference>
<feature type="domain" description="N-acetyltransferase" evidence="3">
    <location>
        <begin position="4"/>
        <end position="159"/>
    </location>
</feature>
<keyword evidence="5" id="KW-1185">Reference proteome</keyword>
<gene>
    <name evidence="4" type="ORF">GZ78_00125</name>
</gene>
<evidence type="ECO:0000256" key="2">
    <source>
        <dbReference type="ARBA" id="ARBA00023315"/>
    </source>
</evidence>
<dbReference type="InterPro" id="IPR000182">
    <property type="entry name" value="GNAT_dom"/>
</dbReference>
<dbReference type="InterPro" id="IPR016181">
    <property type="entry name" value="Acyl_CoA_acyltransferase"/>
</dbReference>
<dbReference type="OrthoDB" id="9799601at2"/>
<dbReference type="PROSITE" id="PS51186">
    <property type="entry name" value="GNAT"/>
    <property type="match status" value="1"/>
</dbReference>
<dbReference type="InterPro" id="IPR050680">
    <property type="entry name" value="YpeA/RimI_acetyltransf"/>
</dbReference>
<dbReference type="RefSeq" id="WP_034831779.1">
    <property type="nucleotide sequence ID" value="NZ_JOKH01000001.1"/>
</dbReference>
<dbReference type="STRING" id="1137799.GZ78_00125"/>
<dbReference type="Proteomes" id="UP000028073">
    <property type="component" value="Unassembled WGS sequence"/>
</dbReference>
<dbReference type="EMBL" id="JOKH01000001">
    <property type="protein sequence ID" value="KEQ18590.1"/>
    <property type="molecule type" value="Genomic_DNA"/>
</dbReference>
<organism evidence="4 5">
    <name type="scientific">Endozoicomonas numazuensis</name>
    <dbReference type="NCBI Taxonomy" id="1137799"/>
    <lineage>
        <taxon>Bacteria</taxon>
        <taxon>Pseudomonadati</taxon>
        <taxon>Pseudomonadota</taxon>
        <taxon>Gammaproteobacteria</taxon>
        <taxon>Oceanospirillales</taxon>
        <taxon>Endozoicomonadaceae</taxon>
        <taxon>Endozoicomonas</taxon>
    </lineage>
</organism>
<dbReference type="eggNOG" id="COG0456">
    <property type="taxonomic scope" value="Bacteria"/>
</dbReference>
<evidence type="ECO:0000256" key="1">
    <source>
        <dbReference type="ARBA" id="ARBA00022679"/>
    </source>
</evidence>
<dbReference type="CDD" id="cd04301">
    <property type="entry name" value="NAT_SF"/>
    <property type="match status" value="1"/>
</dbReference>
<dbReference type="Pfam" id="PF00583">
    <property type="entry name" value="Acetyltransf_1"/>
    <property type="match status" value="1"/>
</dbReference>
<evidence type="ECO:0000313" key="4">
    <source>
        <dbReference type="EMBL" id="KEQ18590.1"/>
    </source>
</evidence>
<evidence type="ECO:0000313" key="5">
    <source>
        <dbReference type="Proteomes" id="UP000028073"/>
    </source>
</evidence>
<proteinExistence type="predicted"/>
<dbReference type="SUPFAM" id="SSF55729">
    <property type="entry name" value="Acyl-CoA N-acyltransferases (Nat)"/>
    <property type="match status" value="1"/>
</dbReference>
<keyword evidence="1 4" id="KW-0808">Transferase</keyword>
<comment type="caution">
    <text evidence="4">The sequence shown here is derived from an EMBL/GenBank/DDBJ whole genome shotgun (WGS) entry which is preliminary data.</text>
</comment>
<dbReference type="AlphaFoldDB" id="A0A081NJG7"/>
<dbReference type="PANTHER" id="PTHR43420">
    <property type="entry name" value="ACETYLTRANSFERASE"/>
    <property type="match status" value="1"/>
</dbReference>
<sequence>MLEILVADYTNPDHGQAIIELLDHYARDPMGGGEPLNSYSREHLIQELAKRPFAFSVLCLVDDQPAALANCIEGFSTFACKPLINIHDMVVKESFRGQSLCTKLLEKVEQVATEKNCCKVTLEVLEGNPTAQAAYRKFGFSGYELDDSHGQALFWEKKL</sequence>
<reference evidence="4 5" key="1">
    <citation type="submission" date="2014-06" db="EMBL/GenBank/DDBJ databases">
        <title>Whole Genome Sequences of Three Symbiotic Endozoicomonas Bacteria.</title>
        <authorList>
            <person name="Neave M.J."/>
            <person name="Apprill A."/>
            <person name="Voolstra C.R."/>
        </authorList>
    </citation>
    <scope>NUCLEOTIDE SEQUENCE [LARGE SCALE GENOMIC DNA]</scope>
    <source>
        <strain evidence="4 5">DSM 25634</strain>
    </source>
</reference>
<name>A0A081NJG7_9GAMM</name>